<organism evidence="1 2">
    <name type="scientific">Racocetra persica</name>
    <dbReference type="NCBI Taxonomy" id="160502"/>
    <lineage>
        <taxon>Eukaryota</taxon>
        <taxon>Fungi</taxon>
        <taxon>Fungi incertae sedis</taxon>
        <taxon>Mucoromycota</taxon>
        <taxon>Glomeromycotina</taxon>
        <taxon>Glomeromycetes</taxon>
        <taxon>Diversisporales</taxon>
        <taxon>Gigasporaceae</taxon>
        <taxon>Racocetra</taxon>
    </lineage>
</organism>
<evidence type="ECO:0000313" key="2">
    <source>
        <dbReference type="Proteomes" id="UP000789920"/>
    </source>
</evidence>
<keyword evidence="2" id="KW-1185">Reference proteome</keyword>
<reference evidence="1" key="1">
    <citation type="submission" date="2021-06" db="EMBL/GenBank/DDBJ databases">
        <authorList>
            <person name="Kallberg Y."/>
            <person name="Tangrot J."/>
            <person name="Rosling A."/>
        </authorList>
    </citation>
    <scope>NUCLEOTIDE SEQUENCE</scope>
    <source>
        <strain evidence="1">MA461A</strain>
    </source>
</reference>
<protein>
    <submittedName>
        <fullName evidence="1">32455_t:CDS:1</fullName>
    </submittedName>
</protein>
<name>A0ACA9P1M2_9GLOM</name>
<accession>A0ACA9P1M2</accession>
<dbReference type="EMBL" id="CAJVQC010017739">
    <property type="protein sequence ID" value="CAG8687766.1"/>
    <property type="molecule type" value="Genomic_DNA"/>
</dbReference>
<sequence>MPKLASLKTSKQRKINGIRIYRCLKGFTILFTGKIEAIIEFKNILKKSDKQTEADLATVKLQHFSKTMNYYTTFELNQVTYNKLDMILIAKYGSGETIKSSASKKNEKATEVTKYEIKNLTIYNIRTTLPFKYLI</sequence>
<evidence type="ECO:0000313" key="1">
    <source>
        <dbReference type="EMBL" id="CAG8687766.1"/>
    </source>
</evidence>
<gene>
    <name evidence="1" type="ORF">RPERSI_LOCUS9384</name>
</gene>
<proteinExistence type="predicted"/>
<comment type="caution">
    <text evidence="1">The sequence shown here is derived from an EMBL/GenBank/DDBJ whole genome shotgun (WGS) entry which is preliminary data.</text>
</comment>
<dbReference type="Proteomes" id="UP000789920">
    <property type="component" value="Unassembled WGS sequence"/>
</dbReference>